<name>A0A0U1DBS5_9MYCO</name>
<dbReference type="GO" id="GO:0005737">
    <property type="term" value="C:cytoplasm"/>
    <property type="evidence" value="ECO:0007669"/>
    <property type="project" value="TreeGrafter"/>
</dbReference>
<dbReference type="InterPro" id="IPR020845">
    <property type="entry name" value="AMP-binding_CS"/>
</dbReference>
<gene>
    <name evidence="2" type="ORF">BN970_02498</name>
</gene>
<accession>A0A0U1DBS5</accession>
<proteinExistence type="predicted"/>
<dbReference type="GO" id="GO:0043041">
    <property type="term" value="P:amino acid activation for nonribosomal peptide biosynthetic process"/>
    <property type="evidence" value="ECO:0007669"/>
    <property type="project" value="TreeGrafter"/>
</dbReference>
<dbReference type="Pfam" id="PF00501">
    <property type="entry name" value="AMP-binding"/>
    <property type="match status" value="1"/>
</dbReference>
<feature type="domain" description="AMP-dependent synthetase/ligase" evidence="1">
    <location>
        <begin position="46"/>
        <end position="246"/>
    </location>
</feature>
<dbReference type="Gene3D" id="3.40.50.980">
    <property type="match status" value="2"/>
</dbReference>
<dbReference type="SUPFAM" id="SSF56801">
    <property type="entry name" value="Acetyl-CoA synthetase-like"/>
    <property type="match status" value="1"/>
</dbReference>
<reference evidence="2 3" key="1">
    <citation type="submission" date="2015-03" db="EMBL/GenBank/DDBJ databases">
        <authorList>
            <person name="Murphy D."/>
        </authorList>
    </citation>
    <scope>NUCLEOTIDE SEQUENCE [LARGE SCALE GENOMIC DNA]</scope>
    <source>
        <strain evidence="2 3">D16</strain>
    </source>
</reference>
<protein>
    <submittedName>
        <fullName evidence="2">Linear gramicidin synthetase subunit D</fullName>
    </submittedName>
</protein>
<dbReference type="EMBL" id="CTEF01000001">
    <property type="protein sequence ID" value="CQD12202.1"/>
    <property type="molecule type" value="Genomic_DNA"/>
</dbReference>
<dbReference type="PANTHER" id="PTHR45527">
    <property type="entry name" value="NONRIBOSOMAL PEPTIDE SYNTHETASE"/>
    <property type="match status" value="1"/>
</dbReference>
<evidence type="ECO:0000259" key="1">
    <source>
        <dbReference type="Pfam" id="PF00501"/>
    </source>
</evidence>
<sequence>MSGDPSLRLLSIDLLGDDEHDNLDVWGNRAVLTRPAPAAASIPELFSAQVNRTPTATALTCAERSWSYLELDRTANRLAHVLVDHGARPGAVVALLFTRSAEAIIAILAVLKSGAAYLPIDPAHPDARIAFMVTDAAPVVAVATADLRARLTNCDIPVIVGDGLAYDGSPDDRLPEPAADDLAYLTYTSGTTGVPKAVAVTHLNVTQLLQSLPVELPSGGQQVWSQWHSLVFDVSVWEIWGACCTVAAWWWCRSRWEAHRWTCMTCCSHRRSRYCAKLLPRQECCHQTAWIRRHWWWQAKPARRIWSDAGRRGG</sequence>
<organism evidence="2 3">
    <name type="scientific">Mycolicibacterium conceptionense</name>
    <dbReference type="NCBI Taxonomy" id="451644"/>
    <lineage>
        <taxon>Bacteria</taxon>
        <taxon>Bacillati</taxon>
        <taxon>Actinomycetota</taxon>
        <taxon>Actinomycetes</taxon>
        <taxon>Mycobacteriales</taxon>
        <taxon>Mycobacteriaceae</taxon>
        <taxon>Mycolicibacterium</taxon>
    </lineage>
</organism>
<dbReference type="Proteomes" id="UP000182227">
    <property type="component" value="Unassembled WGS sequence"/>
</dbReference>
<evidence type="ECO:0000313" key="3">
    <source>
        <dbReference type="Proteomes" id="UP000182227"/>
    </source>
</evidence>
<dbReference type="AlphaFoldDB" id="A0A0U1DBS5"/>
<dbReference type="PROSITE" id="PS00455">
    <property type="entry name" value="AMP_BINDING"/>
    <property type="match status" value="1"/>
</dbReference>
<evidence type="ECO:0000313" key="2">
    <source>
        <dbReference type="EMBL" id="CQD12202.1"/>
    </source>
</evidence>
<dbReference type="GO" id="GO:0044550">
    <property type="term" value="P:secondary metabolite biosynthetic process"/>
    <property type="evidence" value="ECO:0007669"/>
    <property type="project" value="TreeGrafter"/>
</dbReference>
<dbReference type="FunFam" id="3.40.50.980:FF:000001">
    <property type="entry name" value="Non-ribosomal peptide synthetase"/>
    <property type="match status" value="1"/>
</dbReference>
<dbReference type="GO" id="GO:0031177">
    <property type="term" value="F:phosphopantetheine binding"/>
    <property type="evidence" value="ECO:0007669"/>
    <property type="project" value="TreeGrafter"/>
</dbReference>
<dbReference type="InterPro" id="IPR000873">
    <property type="entry name" value="AMP-dep_synth/lig_dom"/>
</dbReference>
<dbReference type="PANTHER" id="PTHR45527:SF1">
    <property type="entry name" value="FATTY ACID SYNTHASE"/>
    <property type="match status" value="1"/>
</dbReference>